<accession>A0A316F7W9</accession>
<organism evidence="1 2">
    <name type="scientific">Actinoplanes xinjiangensis</name>
    <dbReference type="NCBI Taxonomy" id="512350"/>
    <lineage>
        <taxon>Bacteria</taxon>
        <taxon>Bacillati</taxon>
        <taxon>Actinomycetota</taxon>
        <taxon>Actinomycetes</taxon>
        <taxon>Micromonosporales</taxon>
        <taxon>Micromonosporaceae</taxon>
        <taxon>Actinoplanes</taxon>
    </lineage>
</organism>
<name>A0A316F7W9_9ACTN</name>
<dbReference type="AlphaFoldDB" id="A0A316F7W9"/>
<proteinExistence type="predicted"/>
<dbReference type="Pfam" id="PF19564">
    <property type="entry name" value="DUF6086"/>
    <property type="match status" value="1"/>
</dbReference>
<dbReference type="OrthoDB" id="3475539at2"/>
<comment type="caution">
    <text evidence="1">The sequence shown here is derived from an EMBL/GenBank/DDBJ whole genome shotgun (WGS) entry which is preliminary data.</text>
</comment>
<keyword evidence="2" id="KW-1185">Reference proteome</keyword>
<dbReference type="Proteomes" id="UP000245697">
    <property type="component" value="Unassembled WGS sequence"/>
</dbReference>
<dbReference type="InterPro" id="IPR045732">
    <property type="entry name" value="DUF6086"/>
</dbReference>
<evidence type="ECO:0000313" key="1">
    <source>
        <dbReference type="EMBL" id="PWK43329.1"/>
    </source>
</evidence>
<protein>
    <submittedName>
        <fullName evidence="1">Uncharacterized protein</fullName>
    </submittedName>
</protein>
<evidence type="ECO:0000313" key="2">
    <source>
        <dbReference type="Proteomes" id="UP000245697"/>
    </source>
</evidence>
<gene>
    <name evidence="1" type="ORF">BC793_1138</name>
</gene>
<dbReference type="EMBL" id="QGGR01000013">
    <property type="protein sequence ID" value="PWK43329.1"/>
    <property type="molecule type" value="Genomic_DNA"/>
</dbReference>
<reference evidence="1 2" key="1">
    <citation type="submission" date="2018-05" db="EMBL/GenBank/DDBJ databases">
        <title>Genomic Encyclopedia of Archaeal and Bacterial Type Strains, Phase II (KMG-II): from individual species to whole genera.</title>
        <authorList>
            <person name="Goeker M."/>
        </authorList>
    </citation>
    <scope>NUCLEOTIDE SEQUENCE [LARGE SCALE GENOMIC DNA]</scope>
    <source>
        <strain evidence="1 2">DSM 45184</strain>
    </source>
</reference>
<sequence length="128" mass="14262">MGMLFYTGTAPATAQEYRDRPEQPAIWDRSQNTSFMFCAQIASLEQMLKTPSGVAAPGYDEVYIDPPVFRAFLLAAFDFLRRSGSLPLRRMMIGVLQTALFLDARASGEPLPIPPRFADIEQGLEDIT</sequence>